<name>A0AA39MMI1_ARMTA</name>
<organism evidence="3 4">
    <name type="scientific">Armillaria tabescens</name>
    <name type="common">Ringless honey mushroom</name>
    <name type="synonym">Agaricus tabescens</name>
    <dbReference type="NCBI Taxonomy" id="1929756"/>
    <lineage>
        <taxon>Eukaryota</taxon>
        <taxon>Fungi</taxon>
        <taxon>Dikarya</taxon>
        <taxon>Basidiomycota</taxon>
        <taxon>Agaricomycotina</taxon>
        <taxon>Agaricomycetes</taxon>
        <taxon>Agaricomycetidae</taxon>
        <taxon>Agaricales</taxon>
        <taxon>Marasmiineae</taxon>
        <taxon>Physalacriaceae</taxon>
        <taxon>Desarmillaria</taxon>
    </lineage>
</organism>
<dbReference type="SMART" id="SM00320">
    <property type="entry name" value="WD40"/>
    <property type="match status" value="3"/>
</dbReference>
<gene>
    <name evidence="3" type="ORF">EV420DRAFT_1651236</name>
</gene>
<dbReference type="Gene3D" id="2.130.10.10">
    <property type="entry name" value="YVTN repeat-like/Quinoprotein amine dehydrogenase"/>
    <property type="match status" value="2"/>
</dbReference>
<keyword evidence="4" id="KW-1185">Reference proteome</keyword>
<dbReference type="RefSeq" id="XP_060323084.1">
    <property type="nucleotide sequence ID" value="XM_060478527.1"/>
</dbReference>
<proteinExistence type="predicted"/>
<keyword evidence="2" id="KW-0812">Transmembrane</keyword>
<dbReference type="EMBL" id="JAUEPS010000092">
    <property type="protein sequence ID" value="KAK0438890.1"/>
    <property type="molecule type" value="Genomic_DNA"/>
</dbReference>
<protein>
    <submittedName>
        <fullName evidence="3">WD40-repeat-containing domain protein</fullName>
    </submittedName>
</protein>
<dbReference type="PROSITE" id="PS50082">
    <property type="entry name" value="WD_REPEATS_2"/>
    <property type="match status" value="1"/>
</dbReference>
<reference evidence="3" key="1">
    <citation type="submission" date="2023-06" db="EMBL/GenBank/DDBJ databases">
        <authorList>
            <consortium name="Lawrence Berkeley National Laboratory"/>
            <person name="Ahrendt S."/>
            <person name="Sahu N."/>
            <person name="Indic B."/>
            <person name="Wong-Bajracharya J."/>
            <person name="Merenyi Z."/>
            <person name="Ke H.-M."/>
            <person name="Monk M."/>
            <person name="Kocsube S."/>
            <person name="Drula E."/>
            <person name="Lipzen A."/>
            <person name="Balint B."/>
            <person name="Henrissat B."/>
            <person name="Andreopoulos B."/>
            <person name="Martin F.M."/>
            <person name="Harder C.B."/>
            <person name="Rigling D."/>
            <person name="Ford K.L."/>
            <person name="Foster G.D."/>
            <person name="Pangilinan J."/>
            <person name="Papanicolaou A."/>
            <person name="Barry K."/>
            <person name="LaButti K."/>
            <person name="Viragh M."/>
            <person name="Koriabine M."/>
            <person name="Yan M."/>
            <person name="Riley R."/>
            <person name="Champramary S."/>
            <person name="Plett K.L."/>
            <person name="Tsai I.J."/>
            <person name="Slot J."/>
            <person name="Sipos G."/>
            <person name="Plett J."/>
            <person name="Nagy L.G."/>
            <person name="Grigoriev I.V."/>
        </authorList>
    </citation>
    <scope>NUCLEOTIDE SEQUENCE</scope>
    <source>
        <strain evidence="3">CCBAS 213</strain>
    </source>
</reference>
<dbReference type="SUPFAM" id="SSF50978">
    <property type="entry name" value="WD40 repeat-like"/>
    <property type="match status" value="1"/>
</dbReference>
<evidence type="ECO:0000256" key="2">
    <source>
        <dbReference type="SAM" id="Phobius"/>
    </source>
</evidence>
<dbReference type="AlphaFoldDB" id="A0AA39MMI1"/>
<sequence>MSQGVLYIILNFTQRYHLVARLHGHRGAINTLAFTPNGQILASGSDDETVKLWSTEKAICLQTLVNEGQGWGQITAMAFIGSDGEWLIFGAGRGLVCIYGRAPGGLYREMAAVPDFKATFRQEWSRNNVAMIPRSSAFVNLGRDLLIFGLNTGDVTTLSSGKGEMVSRHQLDCPIGSAVINSTATLFLLHNIGTGFALYNLATASLVQTIPVNSAMPIVTDIKFGENSAIATAGGAASKAYVIHLESGRIVQRLNHGRGPVQALDTACMGDCHLIVCGSSDDFPDITLWAKPMKLSMHRRWAGSVFENPLLWLCIFVLFVLAYQMRGAWALFLNKETTFVVRKVDISDQATHKDVQGSSVPGILYDDDLFQEGDEPFHFKKWILKGRALESQWKARSVGVVEEGEDGIPPNIIEWARKVGGRKAQVKKVGNDGVAEVQERVVDVIWL</sequence>
<dbReference type="InterPro" id="IPR001680">
    <property type="entry name" value="WD40_rpt"/>
</dbReference>
<dbReference type="Proteomes" id="UP001175211">
    <property type="component" value="Unassembled WGS sequence"/>
</dbReference>
<accession>A0AA39MMI1</accession>
<keyword evidence="2" id="KW-1133">Transmembrane helix</keyword>
<dbReference type="PROSITE" id="PS50294">
    <property type="entry name" value="WD_REPEATS_REGION"/>
    <property type="match status" value="1"/>
</dbReference>
<keyword evidence="1" id="KW-0853">WD repeat</keyword>
<dbReference type="PANTHER" id="PTHR19879">
    <property type="entry name" value="TRANSCRIPTION INITIATION FACTOR TFIID"/>
    <property type="match status" value="1"/>
</dbReference>
<keyword evidence="2" id="KW-0472">Membrane</keyword>
<evidence type="ECO:0000313" key="4">
    <source>
        <dbReference type="Proteomes" id="UP001175211"/>
    </source>
</evidence>
<dbReference type="InterPro" id="IPR036322">
    <property type="entry name" value="WD40_repeat_dom_sf"/>
</dbReference>
<dbReference type="Pfam" id="PF00400">
    <property type="entry name" value="WD40"/>
    <property type="match status" value="1"/>
</dbReference>
<feature type="repeat" description="WD" evidence="1">
    <location>
        <begin position="22"/>
        <end position="63"/>
    </location>
</feature>
<dbReference type="PANTHER" id="PTHR19879:SF9">
    <property type="entry name" value="TRANSCRIPTION INITIATION FACTOR TFIID SUBUNIT 5"/>
    <property type="match status" value="1"/>
</dbReference>
<evidence type="ECO:0000313" key="3">
    <source>
        <dbReference type="EMBL" id="KAK0438890.1"/>
    </source>
</evidence>
<dbReference type="InterPro" id="IPR015943">
    <property type="entry name" value="WD40/YVTN_repeat-like_dom_sf"/>
</dbReference>
<feature type="transmembrane region" description="Helical" evidence="2">
    <location>
        <begin position="310"/>
        <end position="333"/>
    </location>
</feature>
<comment type="caution">
    <text evidence="3">The sequence shown here is derived from an EMBL/GenBank/DDBJ whole genome shotgun (WGS) entry which is preliminary data.</text>
</comment>
<evidence type="ECO:0000256" key="1">
    <source>
        <dbReference type="PROSITE-ProRule" id="PRU00221"/>
    </source>
</evidence>
<dbReference type="GeneID" id="85362075"/>